<evidence type="ECO:0000313" key="4">
    <source>
        <dbReference type="Proteomes" id="UP000481327"/>
    </source>
</evidence>
<feature type="chain" id="PRO_5028936036" evidence="1">
    <location>
        <begin position="28"/>
        <end position="223"/>
    </location>
</feature>
<dbReference type="Gene3D" id="3.30.160.670">
    <property type="match status" value="1"/>
</dbReference>
<proteinExistence type="predicted"/>
<accession>A0A7C9GPN6</accession>
<feature type="signal peptide" evidence="1">
    <location>
        <begin position="1"/>
        <end position="27"/>
    </location>
</feature>
<dbReference type="InterPro" id="IPR025411">
    <property type="entry name" value="DUF4136"/>
</dbReference>
<reference evidence="3 4" key="1">
    <citation type="submission" date="2019-09" db="EMBL/GenBank/DDBJ databases">
        <title>Polymorphobacter sp. isolated from a lake in China.</title>
        <authorList>
            <person name="Liu Z."/>
        </authorList>
    </citation>
    <scope>NUCLEOTIDE SEQUENCE [LARGE SCALE GENOMIC DNA]</scope>
    <source>
        <strain evidence="3 4">D40P</strain>
    </source>
</reference>
<evidence type="ECO:0000256" key="1">
    <source>
        <dbReference type="SAM" id="SignalP"/>
    </source>
</evidence>
<keyword evidence="4" id="KW-1185">Reference proteome</keyword>
<dbReference type="Proteomes" id="UP000481327">
    <property type="component" value="Unassembled WGS sequence"/>
</dbReference>
<evidence type="ECO:0000259" key="2">
    <source>
        <dbReference type="Pfam" id="PF13590"/>
    </source>
</evidence>
<gene>
    <name evidence="3" type="ORF">F3168_07545</name>
</gene>
<evidence type="ECO:0000313" key="3">
    <source>
        <dbReference type="EMBL" id="MQT17113.1"/>
    </source>
</evidence>
<dbReference type="PROSITE" id="PS51257">
    <property type="entry name" value="PROKAR_LIPOPROTEIN"/>
    <property type="match status" value="1"/>
</dbReference>
<dbReference type="EMBL" id="WIOL01000002">
    <property type="protein sequence ID" value="MQT17113.1"/>
    <property type="molecule type" value="Genomic_DNA"/>
</dbReference>
<dbReference type="Pfam" id="PF13590">
    <property type="entry name" value="DUF4136"/>
    <property type="match status" value="1"/>
</dbReference>
<comment type="caution">
    <text evidence="3">The sequence shown here is derived from an EMBL/GenBank/DDBJ whole genome shotgun (WGS) entry which is preliminary data.</text>
</comment>
<dbReference type="AlphaFoldDB" id="A0A7C9GPN6"/>
<organism evidence="3 4">
    <name type="scientific">Sandarakinorhabdus fusca</name>
    <dbReference type="NCBI Taxonomy" id="1439888"/>
    <lineage>
        <taxon>Bacteria</taxon>
        <taxon>Pseudomonadati</taxon>
        <taxon>Pseudomonadota</taxon>
        <taxon>Alphaproteobacteria</taxon>
        <taxon>Sphingomonadales</taxon>
        <taxon>Sphingosinicellaceae</taxon>
        <taxon>Sandarakinorhabdus</taxon>
    </lineage>
</organism>
<name>A0A7C9GPN6_9SPHN</name>
<keyword evidence="1" id="KW-0732">Signal</keyword>
<dbReference type="OrthoDB" id="7501218at2"/>
<sequence length="223" mass="23806">MTSTSRSPFRRAMGRLALPLFASALLAACAPTFEARVARFSALPTPPAKTFYVEPANQAYVGGLEFATYAGLVKQQMLANGFTEVTTPGNADVTVLLDYNVGPPRERIQTRPAAGVGWGGGWGGAGWGGGWGGRWGGGWGQQEVYSVTEYTTVMAIKMVRTADKTNVFEGRADTTSRTNNLPALMPSLVRAMFTQFPGTNGQVVRVRFNPNDPAAVPQVSVAR</sequence>
<feature type="domain" description="DUF4136" evidence="2">
    <location>
        <begin position="49"/>
        <end position="198"/>
    </location>
</feature>
<protein>
    <submittedName>
        <fullName evidence="3">DUF4136 domain-containing protein</fullName>
    </submittedName>
</protein>